<evidence type="ECO:0000313" key="3">
    <source>
        <dbReference type="Proteomes" id="UP000317263"/>
    </source>
</evidence>
<name>A0A514DHB3_9CAUD</name>
<organism evidence="2 3">
    <name type="scientific">Mycobacterium phage Stephig9</name>
    <dbReference type="NCBI Taxonomy" id="2591224"/>
    <lineage>
        <taxon>Viruses</taxon>
        <taxon>Duplodnaviria</taxon>
        <taxon>Heunggongvirae</taxon>
        <taxon>Uroviricota</taxon>
        <taxon>Caudoviricetes</taxon>
        <taxon>Fromanvirus</taxon>
        <taxon>Fromanvirus astro</taxon>
    </lineage>
</organism>
<keyword evidence="1" id="KW-1133">Transmembrane helix</keyword>
<feature type="transmembrane region" description="Helical" evidence="1">
    <location>
        <begin position="6"/>
        <end position="30"/>
    </location>
</feature>
<gene>
    <name evidence="2" type="primary">70</name>
    <name evidence="2" type="ORF">SEA_STEPHIG9_70</name>
</gene>
<evidence type="ECO:0000256" key="1">
    <source>
        <dbReference type="SAM" id="Phobius"/>
    </source>
</evidence>
<keyword evidence="1" id="KW-0472">Membrane</keyword>
<accession>A0A514DHB3</accession>
<keyword evidence="1" id="KW-0812">Transmembrane</keyword>
<proteinExistence type="predicted"/>
<evidence type="ECO:0000313" key="2">
    <source>
        <dbReference type="EMBL" id="QDH93016.1"/>
    </source>
</evidence>
<dbReference type="EMBL" id="MK937605">
    <property type="protein sequence ID" value="QDH93016.1"/>
    <property type="molecule type" value="Genomic_DNA"/>
</dbReference>
<dbReference type="Proteomes" id="UP000317263">
    <property type="component" value="Segment"/>
</dbReference>
<sequence length="37" mass="3825">MMLVGLVAAIAFGGVAVTFAGLLILGELIWRAIHGDK</sequence>
<reference evidence="2 3" key="1">
    <citation type="submission" date="2019-05" db="EMBL/GenBank/DDBJ databases">
        <authorList>
            <person name="Chung H.-M."/>
            <person name="Dalia R."/>
            <person name="Diaz J."/>
            <person name="Khakhina S."/>
            <person name="Lee-Soety J.Y."/>
            <person name="Lindberg H.M."/>
            <person name="Pape-Zambito D.A."/>
            <person name="Sunnen C.N."/>
            <person name="Garlena R.A."/>
            <person name="Russell D.A."/>
            <person name="Pope W.H."/>
            <person name="Jacobs-Sera D."/>
            <person name="Hatfull G.F."/>
        </authorList>
    </citation>
    <scope>NUCLEOTIDE SEQUENCE [LARGE SCALE GENOMIC DNA]</scope>
</reference>
<protein>
    <submittedName>
        <fullName evidence="2">Membrane protein</fullName>
    </submittedName>
</protein>